<dbReference type="Gene3D" id="1.10.10.10">
    <property type="entry name" value="Winged helix-like DNA-binding domain superfamily/Winged helix DNA-binding domain"/>
    <property type="match status" value="1"/>
</dbReference>
<dbReference type="AlphaFoldDB" id="W7BQY6"/>
<dbReference type="InterPro" id="IPR036390">
    <property type="entry name" value="WH_DNA-bd_sf"/>
</dbReference>
<dbReference type="EMBL" id="AODD01000020">
    <property type="protein sequence ID" value="EUJ22643.1"/>
    <property type="molecule type" value="Genomic_DNA"/>
</dbReference>
<dbReference type="InterPro" id="IPR036388">
    <property type="entry name" value="WH-like_DNA-bd_sf"/>
</dbReference>
<dbReference type="Proteomes" id="UP000019253">
    <property type="component" value="Unassembled WGS sequence"/>
</dbReference>
<evidence type="ECO:0000313" key="2">
    <source>
        <dbReference type="Proteomes" id="UP000019253"/>
    </source>
</evidence>
<sequence length="133" mass="15725">MIWWRIDFAFLKKMLQLEDPRNYILMSFMARTRRELYAIAVQDRLSSKKRIYFSLISLIDLGFRKDSNTVELPSFLTYDRLAELSNTSKGYTSKALLELREKEILISNKKPWVITDVKKLKNLLDADSLPNLF</sequence>
<evidence type="ECO:0000313" key="1">
    <source>
        <dbReference type="EMBL" id="EUJ22643.1"/>
    </source>
</evidence>
<name>W7BQY6_9LIST</name>
<dbReference type="STRING" id="1265819.PGRAN_12394"/>
<dbReference type="SUPFAM" id="SSF46785">
    <property type="entry name" value="Winged helix' DNA-binding domain"/>
    <property type="match status" value="1"/>
</dbReference>
<accession>W7BQY6</accession>
<protein>
    <recommendedName>
        <fullName evidence="3">HTH crp-type domain-containing protein</fullName>
    </recommendedName>
</protein>
<organism evidence="1 2">
    <name type="scientific">Listeria grandensis FSL F6-0971</name>
    <dbReference type="NCBI Taxonomy" id="1265819"/>
    <lineage>
        <taxon>Bacteria</taxon>
        <taxon>Bacillati</taxon>
        <taxon>Bacillota</taxon>
        <taxon>Bacilli</taxon>
        <taxon>Bacillales</taxon>
        <taxon>Listeriaceae</taxon>
        <taxon>Listeria</taxon>
    </lineage>
</organism>
<keyword evidence="2" id="KW-1185">Reference proteome</keyword>
<comment type="caution">
    <text evidence="1">The sequence shown here is derived from an EMBL/GenBank/DDBJ whole genome shotgun (WGS) entry which is preliminary data.</text>
</comment>
<gene>
    <name evidence="1" type="ORF">PGRAN_12394</name>
</gene>
<dbReference type="PATRIC" id="fig|1265819.5.peg.2476"/>
<reference evidence="1 2" key="1">
    <citation type="journal article" date="2014" name="Int. J. Syst. Evol. Microbiol.">
        <title>Listeria floridensis sp. nov., Listeria aquatica sp. nov., Listeria cornellensis sp. nov., Listeria riparia sp. nov. and Listeria grandensis sp. nov., from agricultural and natural environments.</title>
        <authorList>
            <person name="den Bakker H.C."/>
            <person name="Warchocki S."/>
            <person name="Wright E.M."/>
            <person name="Allred A.F."/>
            <person name="Ahlstrom C."/>
            <person name="Manuel C.S."/>
            <person name="Stasiewicz M.J."/>
            <person name="Burrell A."/>
            <person name="Roof S."/>
            <person name="Strawn L."/>
            <person name="Fortes E.D."/>
            <person name="Nightingale K.K."/>
            <person name="Kephart D."/>
            <person name="Wiedmann M."/>
        </authorList>
    </citation>
    <scope>NUCLEOTIDE SEQUENCE [LARGE SCALE GENOMIC DNA]</scope>
    <source>
        <strain evidence="2">FSL F6-971</strain>
    </source>
</reference>
<dbReference type="RefSeq" id="WP_241433342.1">
    <property type="nucleotide sequence ID" value="NZ_AODD01000020.1"/>
</dbReference>
<evidence type="ECO:0008006" key="3">
    <source>
        <dbReference type="Google" id="ProtNLM"/>
    </source>
</evidence>
<proteinExistence type="predicted"/>